<protein>
    <submittedName>
        <fullName evidence="2">Uncharacterized protein</fullName>
    </submittedName>
</protein>
<evidence type="ECO:0000313" key="3">
    <source>
        <dbReference type="Proteomes" id="UP000822688"/>
    </source>
</evidence>
<sequence length="228" mass="25859">MIPTFHSSVKRGRIFPLLVTCSGETQDSSAFRILSEDDSPLKHPVAMRQLTVVDSQACWSLEEARQLLVNETSLALRKVIVNRHNQHNPMRQWNDATWFYTWEHDQNGGSHCVIIPIIAITVKDIPLQRPERHKWFHLAPALKSHIMNAAAKGSLQTFPGSLMGHLKALIGDHLMEEDLSLPRPDLKKMKQGVEFPDTDHHPLGCGENSEEEKLVQDKLDRIPSFPAE</sequence>
<reference evidence="2" key="1">
    <citation type="submission" date="2020-06" db="EMBL/GenBank/DDBJ databases">
        <title>WGS assembly of Ceratodon purpureus strain R40.</title>
        <authorList>
            <person name="Carey S.B."/>
            <person name="Jenkins J."/>
            <person name="Shu S."/>
            <person name="Lovell J.T."/>
            <person name="Sreedasyam A."/>
            <person name="Maumus F."/>
            <person name="Tiley G.P."/>
            <person name="Fernandez-Pozo N."/>
            <person name="Barry K."/>
            <person name="Chen C."/>
            <person name="Wang M."/>
            <person name="Lipzen A."/>
            <person name="Daum C."/>
            <person name="Saski C.A."/>
            <person name="Payton A.C."/>
            <person name="Mcbreen J.C."/>
            <person name="Conrad R.E."/>
            <person name="Kollar L.M."/>
            <person name="Olsson S."/>
            <person name="Huttunen S."/>
            <person name="Landis J.B."/>
            <person name="Wickett N.J."/>
            <person name="Johnson M.G."/>
            <person name="Rensing S.A."/>
            <person name="Grimwood J."/>
            <person name="Schmutz J."/>
            <person name="Mcdaniel S.F."/>
        </authorList>
    </citation>
    <scope>NUCLEOTIDE SEQUENCE</scope>
    <source>
        <strain evidence="2">R40</strain>
    </source>
</reference>
<comment type="caution">
    <text evidence="2">The sequence shown here is derived from an EMBL/GenBank/DDBJ whole genome shotgun (WGS) entry which is preliminary data.</text>
</comment>
<gene>
    <name evidence="2" type="ORF">KC19_1G087600</name>
</gene>
<feature type="compositionally biased region" description="Basic and acidic residues" evidence="1">
    <location>
        <begin position="211"/>
        <end position="221"/>
    </location>
</feature>
<evidence type="ECO:0000313" key="2">
    <source>
        <dbReference type="EMBL" id="KAG0590298.1"/>
    </source>
</evidence>
<dbReference type="Proteomes" id="UP000822688">
    <property type="component" value="Chromosome 1"/>
</dbReference>
<proteinExistence type="predicted"/>
<organism evidence="2 3">
    <name type="scientific">Ceratodon purpureus</name>
    <name type="common">Fire moss</name>
    <name type="synonym">Dicranum purpureum</name>
    <dbReference type="NCBI Taxonomy" id="3225"/>
    <lineage>
        <taxon>Eukaryota</taxon>
        <taxon>Viridiplantae</taxon>
        <taxon>Streptophyta</taxon>
        <taxon>Embryophyta</taxon>
        <taxon>Bryophyta</taxon>
        <taxon>Bryophytina</taxon>
        <taxon>Bryopsida</taxon>
        <taxon>Dicranidae</taxon>
        <taxon>Pseudoditrichales</taxon>
        <taxon>Ditrichaceae</taxon>
        <taxon>Ceratodon</taxon>
    </lineage>
</organism>
<dbReference type="EMBL" id="CM026421">
    <property type="protein sequence ID" value="KAG0590298.1"/>
    <property type="molecule type" value="Genomic_DNA"/>
</dbReference>
<feature type="region of interest" description="Disordered" evidence="1">
    <location>
        <begin position="192"/>
        <end position="228"/>
    </location>
</feature>
<accession>A0A8T0J5W0</accession>
<name>A0A8T0J5W0_CERPU</name>
<dbReference type="AlphaFoldDB" id="A0A8T0J5W0"/>
<keyword evidence="3" id="KW-1185">Reference proteome</keyword>
<evidence type="ECO:0000256" key="1">
    <source>
        <dbReference type="SAM" id="MobiDB-lite"/>
    </source>
</evidence>